<feature type="chain" id="PRO_5009028873" description="Transmembrane 9 superfamily member" evidence="7">
    <location>
        <begin position="23"/>
        <end position="634"/>
    </location>
</feature>
<feature type="transmembrane region" description="Helical" evidence="7">
    <location>
        <begin position="277"/>
        <end position="299"/>
    </location>
</feature>
<proteinExistence type="inferred from homology"/>
<protein>
    <recommendedName>
        <fullName evidence="7">Transmembrane 9 superfamily member</fullName>
    </recommendedName>
</protein>
<keyword evidence="9" id="KW-1185">Reference proteome</keyword>
<dbReference type="VEuPathDB" id="TriTrypDB:TEOVI_000268300"/>
<feature type="transmembrane region" description="Helical" evidence="7">
    <location>
        <begin position="372"/>
        <end position="391"/>
    </location>
</feature>
<keyword evidence="5 7" id="KW-1133">Transmembrane helix</keyword>
<dbReference type="EMBL" id="CZPT02001566">
    <property type="protein sequence ID" value="SCU71103.1"/>
    <property type="molecule type" value="Genomic_DNA"/>
</dbReference>
<evidence type="ECO:0000256" key="4">
    <source>
        <dbReference type="ARBA" id="ARBA00022729"/>
    </source>
</evidence>
<gene>
    <name evidence="8" type="ORF">TEOVI_000268300</name>
</gene>
<dbReference type="GO" id="GO:0005737">
    <property type="term" value="C:cytoplasm"/>
    <property type="evidence" value="ECO:0007669"/>
    <property type="project" value="UniProtKB-ARBA"/>
</dbReference>
<feature type="signal peptide" evidence="7">
    <location>
        <begin position="1"/>
        <end position="22"/>
    </location>
</feature>
<dbReference type="PANTHER" id="PTHR10766:SF111">
    <property type="entry name" value="TRANSMEMBRANE 9 SUPERFAMILY MEMBER 2"/>
    <property type="match status" value="1"/>
</dbReference>
<dbReference type="GeneID" id="92376623"/>
<accession>A0A1G4IFP0</accession>
<feature type="transmembrane region" description="Helical" evidence="7">
    <location>
        <begin position="493"/>
        <end position="518"/>
    </location>
</feature>
<dbReference type="InterPro" id="IPR004240">
    <property type="entry name" value="EMP70"/>
</dbReference>
<dbReference type="Pfam" id="PF02990">
    <property type="entry name" value="EMP70"/>
    <property type="match status" value="1"/>
</dbReference>
<dbReference type="GO" id="GO:0072657">
    <property type="term" value="P:protein localization to membrane"/>
    <property type="evidence" value="ECO:0007669"/>
    <property type="project" value="TreeGrafter"/>
</dbReference>
<comment type="subcellular location">
    <subcellularLocation>
        <location evidence="1">Membrane</location>
        <topology evidence="1">Multi-pass membrane protein</topology>
    </subcellularLocation>
</comment>
<evidence type="ECO:0000313" key="9">
    <source>
        <dbReference type="Proteomes" id="UP000195570"/>
    </source>
</evidence>
<evidence type="ECO:0000256" key="1">
    <source>
        <dbReference type="ARBA" id="ARBA00004141"/>
    </source>
</evidence>
<feature type="transmembrane region" description="Helical" evidence="7">
    <location>
        <begin position="336"/>
        <end position="360"/>
    </location>
</feature>
<name>A0A1G4IFP0_TRYEQ</name>
<organism evidence="8 9">
    <name type="scientific">Trypanosoma equiperdum</name>
    <dbReference type="NCBI Taxonomy" id="5694"/>
    <lineage>
        <taxon>Eukaryota</taxon>
        <taxon>Discoba</taxon>
        <taxon>Euglenozoa</taxon>
        <taxon>Kinetoplastea</taxon>
        <taxon>Metakinetoplastina</taxon>
        <taxon>Trypanosomatida</taxon>
        <taxon>Trypanosomatidae</taxon>
        <taxon>Trypanosoma</taxon>
    </lineage>
</organism>
<evidence type="ECO:0000256" key="6">
    <source>
        <dbReference type="ARBA" id="ARBA00023136"/>
    </source>
</evidence>
<evidence type="ECO:0000256" key="5">
    <source>
        <dbReference type="ARBA" id="ARBA00022989"/>
    </source>
</evidence>
<dbReference type="AlphaFoldDB" id="A0A1G4IFP0"/>
<keyword evidence="3 7" id="KW-0812">Transmembrane</keyword>
<evidence type="ECO:0000313" key="8">
    <source>
        <dbReference type="EMBL" id="SCU71103.1"/>
    </source>
</evidence>
<comment type="similarity">
    <text evidence="2 7">Belongs to the nonaspanin (TM9SF) (TC 9.A.2) family.</text>
</comment>
<feature type="transmembrane region" description="Helical" evidence="7">
    <location>
        <begin position="443"/>
        <end position="472"/>
    </location>
</feature>
<evidence type="ECO:0000256" key="2">
    <source>
        <dbReference type="ARBA" id="ARBA00005227"/>
    </source>
</evidence>
<dbReference type="RefSeq" id="XP_067081820.1">
    <property type="nucleotide sequence ID" value="XM_067225719.1"/>
</dbReference>
<dbReference type="GO" id="GO:0016020">
    <property type="term" value="C:membrane"/>
    <property type="evidence" value="ECO:0007669"/>
    <property type="project" value="UniProtKB-SubCell"/>
</dbReference>
<feature type="transmembrane region" description="Helical" evidence="7">
    <location>
        <begin position="595"/>
        <end position="624"/>
    </location>
</feature>
<keyword evidence="6 7" id="KW-0472">Membrane</keyword>
<evidence type="ECO:0000256" key="3">
    <source>
        <dbReference type="ARBA" id="ARBA00022692"/>
    </source>
</evidence>
<reference evidence="8" key="1">
    <citation type="submission" date="2016-09" db="EMBL/GenBank/DDBJ databases">
        <authorList>
            <person name="Hebert L."/>
            <person name="Moumen B."/>
        </authorList>
    </citation>
    <scope>NUCLEOTIDE SEQUENCE [LARGE SCALE GENOMIC DNA]</scope>
    <source>
        <strain evidence="8">OVI</strain>
    </source>
</reference>
<dbReference type="PANTHER" id="PTHR10766">
    <property type="entry name" value="TRANSMEMBRANE 9 SUPERFAMILY PROTEIN"/>
    <property type="match status" value="1"/>
</dbReference>
<evidence type="ECO:0000256" key="7">
    <source>
        <dbReference type="RuleBase" id="RU363079"/>
    </source>
</evidence>
<keyword evidence="4 7" id="KW-0732">Signal</keyword>
<comment type="caution">
    <text evidence="8">The sequence shown here is derived from an EMBL/GenBank/DDBJ whole genome shotgun (WGS) entry which is preliminary data.</text>
</comment>
<sequence>MGYKFHFYRLVLVLFVFSVNEASSSFFKITAPIGYKEGDEVPVLVNSLTSSKGVVPYDFYKMKACKPAAHVLKEGSGKENLGELLLGNHVLPSLYSVNVLRNVTCQPLCIVSYTEGDKKDLDNLITQSYRGHMFLAGLPLVERIEKGTTEKLRLGYRLGVHVKGDEKLKEEGAAGDKCLINNHIHFAITYAVLPNGEYMLTGFYAKPKTLNSPTGCPPDGASVDEWPDPASTGATNVAYSYSVTWEQDSSEGVFVTRWDVYWRLGGAQRKKAHLTALFNSMLLLGFLGVLVMIVLLRIVRRDLLMQNDMLVSGDVQEESGWKLVRGDVFRAPSRPLVLTGLVSSGCQMVAVVVLTVISSAVRKYQPWHSGNLLTNLIIFFCCSSCVSGYVAGKMLVFFQIRTWKNGIAAVTMVPLSLLLGYLAGNMISWSKHGSTAVSLPVLLTLFFLWVAVPVPLSLIGLSAGFRASAFVLPTKVGSIPRAISQQSVRRRYMFILGGGIVSFTAAFMEVICVLGSFWKGQPFLYVGYLFGVSFIISAVCAEVAVVVTYAMLSEEDYEWWWGSFCTSGSCGVYFFLYSVVYLYGALEIRQPLSVILFLVYTFEVSVFIAVFLGTMGFVASAVFVRTIYNSIKAD</sequence>
<feature type="transmembrane region" description="Helical" evidence="7">
    <location>
        <begin position="524"/>
        <end position="552"/>
    </location>
</feature>
<feature type="transmembrane region" description="Helical" evidence="7">
    <location>
        <begin position="403"/>
        <end position="423"/>
    </location>
</feature>
<feature type="transmembrane region" description="Helical" evidence="7">
    <location>
        <begin position="559"/>
        <end position="583"/>
    </location>
</feature>
<dbReference type="Proteomes" id="UP000195570">
    <property type="component" value="Unassembled WGS sequence"/>
</dbReference>